<evidence type="ECO:0000313" key="3">
    <source>
        <dbReference type="Proteomes" id="UP000319160"/>
    </source>
</evidence>
<dbReference type="STRING" id="2512241.A0A553I855"/>
<dbReference type="EMBL" id="VFLP01000011">
    <property type="protein sequence ID" value="TRX96364.1"/>
    <property type="molecule type" value="Genomic_DNA"/>
</dbReference>
<organism evidence="2 3">
    <name type="scientific">Xylaria flabelliformis</name>
    <dbReference type="NCBI Taxonomy" id="2512241"/>
    <lineage>
        <taxon>Eukaryota</taxon>
        <taxon>Fungi</taxon>
        <taxon>Dikarya</taxon>
        <taxon>Ascomycota</taxon>
        <taxon>Pezizomycotina</taxon>
        <taxon>Sordariomycetes</taxon>
        <taxon>Xylariomycetidae</taxon>
        <taxon>Xylariales</taxon>
        <taxon>Xylariaceae</taxon>
        <taxon>Xylaria</taxon>
    </lineage>
</organism>
<evidence type="ECO:0000313" key="2">
    <source>
        <dbReference type="EMBL" id="TRX96364.1"/>
    </source>
</evidence>
<dbReference type="OrthoDB" id="4161095at2759"/>
<reference evidence="3" key="1">
    <citation type="submission" date="2019-06" db="EMBL/GenBank/DDBJ databases">
        <title>Draft genome sequence of the griseofulvin-producing fungus Xylaria cubensis strain G536.</title>
        <authorList>
            <person name="Mead M.E."/>
            <person name="Raja H.A."/>
            <person name="Steenwyk J.L."/>
            <person name="Knowles S.L."/>
            <person name="Oberlies N.H."/>
            <person name="Rokas A."/>
        </authorList>
    </citation>
    <scope>NUCLEOTIDE SEQUENCE [LARGE SCALE GENOMIC DNA]</scope>
    <source>
        <strain evidence="3">G536</strain>
    </source>
</reference>
<comment type="caution">
    <text evidence="2">The sequence shown here is derived from an EMBL/GenBank/DDBJ whole genome shotgun (WGS) entry which is preliminary data.</text>
</comment>
<proteinExistence type="predicted"/>
<evidence type="ECO:0000256" key="1">
    <source>
        <dbReference type="SAM" id="MobiDB-lite"/>
    </source>
</evidence>
<protein>
    <submittedName>
        <fullName evidence="2">Uncharacterized protein</fullName>
    </submittedName>
</protein>
<dbReference type="AlphaFoldDB" id="A0A553I855"/>
<feature type="compositionally biased region" description="Low complexity" evidence="1">
    <location>
        <begin position="1"/>
        <end position="18"/>
    </location>
</feature>
<dbReference type="Proteomes" id="UP000319160">
    <property type="component" value="Unassembled WGS sequence"/>
</dbReference>
<sequence>MPSSSQSFSYSFVSTSTSRNGGPPQRTAYAERSFTDNSGTTTERMRQLPGQAPVYESSERPGNRRLGGVSSTQNRITDVTDSNEQSYEEKMEDEYAKREGGA</sequence>
<gene>
    <name evidence="2" type="ORF">FHL15_002636</name>
</gene>
<accession>A0A553I855</accession>
<keyword evidence="3" id="KW-1185">Reference proteome</keyword>
<feature type="compositionally biased region" description="Basic and acidic residues" evidence="1">
    <location>
        <begin position="87"/>
        <end position="102"/>
    </location>
</feature>
<feature type="compositionally biased region" description="Polar residues" evidence="1">
    <location>
        <begin position="69"/>
        <end position="85"/>
    </location>
</feature>
<name>A0A553I855_9PEZI</name>
<feature type="region of interest" description="Disordered" evidence="1">
    <location>
        <begin position="1"/>
        <end position="102"/>
    </location>
</feature>